<reference evidence="1" key="2">
    <citation type="journal article" date="2015" name="Fish Shellfish Immunol.">
        <title>Early steps in the European eel (Anguilla anguilla)-Vibrio vulnificus interaction in the gills: Role of the RtxA13 toxin.</title>
        <authorList>
            <person name="Callol A."/>
            <person name="Pajuelo D."/>
            <person name="Ebbesson L."/>
            <person name="Teles M."/>
            <person name="MacKenzie S."/>
            <person name="Amaro C."/>
        </authorList>
    </citation>
    <scope>NUCLEOTIDE SEQUENCE</scope>
</reference>
<evidence type="ECO:0000313" key="1">
    <source>
        <dbReference type="EMBL" id="JAH68938.1"/>
    </source>
</evidence>
<accession>A0A0E9UVE9</accession>
<protein>
    <submittedName>
        <fullName evidence="1">Uncharacterized protein</fullName>
    </submittedName>
</protein>
<dbReference type="EMBL" id="GBXM01039639">
    <property type="protein sequence ID" value="JAH68938.1"/>
    <property type="molecule type" value="Transcribed_RNA"/>
</dbReference>
<reference evidence="1" key="1">
    <citation type="submission" date="2014-11" db="EMBL/GenBank/DDBJ databases">
        <authorList>
            <person name="Amaro Gonzalez C."/>
        </authorList>
    </citation>
    <scope>NUCLEOTIDE SEQUENCE</scope>
</reference>
<sequence>MTMTRRSLSKHVCQRQRILRVTSKRWEFRCLHSLVSAPFPTPSAGSVRAVMGVN</sequence>
<organism evidence="1">
    <name type="scientific">Anguilla anguilla</name>
    <name type="common">European freshwater eel</name>
    <name type="synonym">Muraena anguilla</name>
    <dbReference type="NCBI Taxonomy" id="7936"/>
    <lineage>
        <taxon>Eukaryota</taxon>
        <taxon>Metazoa</taxon>
        <taxon>Chordata</taxon>
        <taxon>Craniata</taxon>
        <taxon>Vertebrata</taxon>
        <taxon>Euteleostomi</taxon>
        <taxon>Actinopterygii</taxon>
        <taxon>Neopterygii</taxon>
        <taxon>Teleostei</taxon>
        <taxon>Anguilliformes</taxon>
        <taxon>Anguillidae</taxon>
        <taxon>Anguilla</taxon>
    </lineage>
</organism>
<name>A0A0E9UVE9_ANGAN</name>
<proteinExistence type="predicted"/>
<dbReference type="AlphaFoldDB" id="A0A0E9UVE9"/>